<gene>
    <name evidence="1" type="ORF">KF1_025</name>
</gene>
<keyword evidence="2" id="KW-1185">Reference proteome</keyword>
<reference evidence="1 2" key="1">
    <citation type="submission" date="2017-08" db="EMBL/GenBank/DDBJ databases">
        <title>Complete genome sequence of bacteriophage vB_VpaP_KF1.</title>
        <authorList>
            <person name="Yu J."/>
            <person name="Kwak S.-J."/>
            <person name="Lim J.-A."/>
            <person name="Chang H.-J."/>
        </authorList>
    </citation>
    <scope>NUCLEOTIDE SEQUENCE [LARGE SCALE GENOMIC DNA]</scope>
</reference>
<protein>
    <submittedName>
        <fullName evidence="1">Uncharacterized protein</fullName>
    </submittedName>
</protein>
<name>A0A384X201_9CAUD</name>
<organism evidence="1 2">
    <name type="scientific">Vibrio phage vB_VpaP_KF1</name>
    <dbReference type="NCBI Taxonomy" id="2041472"/>
    <lineage>
        <taxon>Viruses</taxon>
        <taxon>Duplodnaviria</taxon>
        <taxon>Heunggongvirae</taxon>
        <taxon>Uroviricota</taxon>
        <taxon>Caudoviricetes</taxon>
        <taxon>Autographivirales</taxon>
        <taxon>Autoscriptoviridae</taxon>
        <taxon>Maculvirus</taxon>
        <taxon>Maculvirus KF1</taxon>
    </lineage>
</organism>
<accession>A0A384X201</accession>
<evidence type="ECO:0000313" key="1">
    <source>
        <dbReference type="EMBL" id="ATI19047.1"/>
    </source>
</evidence>
<sequence length="178" mass="20373">MSTVTTNKAPKLTSVKQIRTQLVKAETMRRNVTISALYHALVKSNVAWMENWSRTDAVMLDATLRVLCPTKWVNPEPSKGIKGHYKRDTKKADEIMGKLGVNREMTYPEFYPILEQYWLENSEKKKSEELTLDQKQGKLKGQMARLLGQWAEAGLSYGEVETMLKRARDGKDILPKAK</sequence>
<dbReference type="Proteomes" id="UP000259916">
    <property type="component" value="Segment"/>
</dbReference>
<evidence type="ECO:0000313" key="2">
    <source>
        <dbReference type="Proteomes" id="UP000259916"/>
    </source>
</evidence>
<dbReference type="EMBL" id="MF754111">
    <property type="protein sequence ID" value="ATI19047.1"/>
    <property type="molecule type" value="Genomic_DNA"/>
</dbReference>
<proteinExistence type="predicted"/>